<dbReference type="STRING" id="65357.A0A024GTF3"/>
<gene>
    <name evidence="6" type="ORF">BN9_114680</name>
</gene>
<evidence type="ECO:0008006" key="8">
    <source>
        <dbReference type="Google" id="ProtNLM"/>
    </source>
</evidence>
<dbReference type="InParanoid" id="A0A024GTF3"/>
<comment type="pathway">
    <text evidence="1">Lipid metabolism; fatty acid beta-oxidation.</text>
</comment>
<accession>A0A024GTF3</accession>
<dbReference type="Proteomes" id="UP000053237">
    <property type="component" value="Unassembled WGS sequence"/>
</dbReference>
<dbReference type="OrthoDB" id="14970at2759"/>
<name>A0A024GTF3_9STRA</name>
<dbReference type="CDD" id="cd06558">
    <property type="entry name" value="crotonase-like"/>
    <property type="match status" value="1"/>
</dbReference>
<evidence type="ECO:0000313" key="7">
    <source>
        <dbReference type="Proteomes" id="UP000053237"/>
    </source>
</evidence>
<dbReference type="GO" id="GO:0051750">
    <property type="term" value="F:delta(3,5)-delta(2,4)-dienoyl-CoA isomerase activity"/>
    <property type="evidence" value="ECO:0007669"/>
    <property type="project" value="TreeGrafter"/>
</dbReference>
<evidence type="ECO:0000256" key="2">
    <source>
        <dbReference type="ARBA" id="ARBA00005254"/>
    </source>
</evidence>
<dbReference type="PANTHER" id="PTHR43149:SF1">
    <property type="entry name" value="DELTA(3,5)-DELTA(2,4)-DIENOYL-COA ISOMERASE, MITOCHONDRIAL"/>
    <property type="match status" value="1"/>
</dbReference>
<evidence type="ECO:0000256" key="1">
    <source>
        <dbReference type="ARBA" id="ARBA00005005"/>
    </source>
</evidence>
<dbReference type="SUPFAM" id="SSF52096">
    <property type="entry name" value="ClpP/crotonase"/>
    <property type="match status" value="1"/>
</dbReference>
<dbReference type="AlphaFoldDB" id="A0A024GTF3"/>
<evidence type="ECO:0000313" key="6">
    <source>
        <dbReference type="EMBL" id="CCI49975.1"/>
    </source>
</evidence>
<dbReference type="InterPro" id="IPR014748">
    <property type="entry name" value="Enoyl-CoA_hydra_C"/>
</dbReference>
<organism evidence="6 7">
    <name type="scientific">Albugo candida</name>
    <dbReference type="NCBI Taxonomy" id="65357"/>
    <lineage>
        <taxon>Eukaryota</taxon>
        <taxon>Sar</taxon>
        <taxon>Stramenopiles</taxon>
        <taxon>Oomycota</taxon>
        <taxon>Peronosporomycetes</taxon>
        <taxon>Albuginales</taxon>
        <taxon>Albuginaceae</taxon>
        <taxon>Albugo</taxon>
    </lineage>
</organism>
<keyword evidence="4" id="KW-0443">Lipid metabolism</keyword>
<reference evidence="6 7" key="1">
    <citation type="submission" date="2012-05" db="EMBL/GenBank/DDBJ databases">
        <title>Recombination and specialization in a pathogen metapopulation.</title>
        <authorList>
            <person name="Gardiner A."/>
            <person name="Kemen E."/>
            <person name="Schultz-Larsen T."/>
            <person name="MacLean D."/>
            <person name="Van Oosterhout C."/>
            <person name="Jones J.D.G."/>
        </authorList>
    </citation>
    <scope>NUCLEOTIDE SEQUENCE [LARGE SCALE GENOMIC DNA]</scope>
    <source>
        <strain evidence="6 7">Ac Nc2</strain>
    </source>
</reference>
<proteinExistence type="inferred from homology"/>
<protein>
    <recommendedName>
        <fullName evidence="8">Enoyl-CoA hydratase</fullName>
    </recommendedName>
</protein>
<comment type="caution">
    <text evidence="6">The sequence shown here is derived from an EMBL/GenBank/DDBJ whole genome shotgun (WGS) entry which is preliminary data.</text>
</comment>
<dbReference type="InterPro" id="IPR029045">
    <property type="entry name" value="ClpP/crotonase-like_dom_sf"/>
</dbReference>
<dbReference type="UniPathway" id="UPA00659"/>
<keyword evidence="7" id="KW-1185">Reference proteome</keyword>
<comment type="similarity">
    <text evidence="2">Belongs to the enoyl-CoA hydratase/isomerase family.</text>
</comment>
<dbReference type="Gene3D" id="1.10.12.10">
    <property type="entry name" value="Lyase 2-enoyl-coa Hydratase, Chain A, domain 2"/>
    <property type="match status" value="1"/>
</dbReference>
<dbReference type="FunFam" id="3.90.226.10:FF:000024">
    <property type="entry name" value="Delta3,5-delta2,4-dienoyl-CoA isomerase"/>
    <property type="match status" value="1"/>
</dbReference>
<dbReference type="InterPro" id="IPR045002">
    <property type="entry name" value="Ech1-like"/>
</dbReference>
<dbReference type="Gene3D" id="3.90.226.10">
    <property type="entry name" value="2-enoyl-CoA Hydratase, Chain A, domain 1"/>
    <property type="match status" value="1"/>
</dbReference>
<dbReference type="EMBL" id="CAIX01000371">
    <property type="protein sequence ID" value="CCI49975.1"/>
    <property type="molecule type" value="Genomic_DNA"/>
</dbReference>
<dbReference type="InterPro" id="IPR001753">
    <property type="entry name" value="Enoyl-CoA_hydra/iso"/>
</dbReference>
<dbReference type="PANTHER" id="PTHR43149">
    <property type="entry name" value="ENOYL-COA HYDRATASE"/>
    <property type="match status" value="1"/>
</dbReference>
<dbReference type="Pfam" id="PF00378">
    <property type="entry name" value="ECH_1"/>
    <property type="match status" value="1"/>
</dbReference>
<evidence type="ECO:0000256" key="3">
    <source>
        <dbReference type="ARBA" id="ARBA00022832"/>
    </source>
</evidence>
<keyword evidence="3" id="KW-0276">Fatty acid metabolism</keyword>
<keyword evidence="5" id="KW-0413">Isomerase</keyword>
<dbReference type="GO" id="GO:0006635">
    <property type="term" value="P:fatty acid beta-oxidation"/>
    <property type="evidence" value="ECO:0007669"/>
    <property type="project" value="UniProtKB-UniPathway"/>
</dbReference>
<evidence type="ECO:0000256" key="4">
    <source>
        <dbReference type="ARBA" id="ARBA00023098"/>
    </source>
</evidence>
<evidence type="ECO:0000256" key="5">
    <source>
        <dbReference type="ARBA" id="ARBA00023235"/>
    </source>
</evidence>
<sequence>MFACVRSMRLLSSSRSKASKWYPFAYTTHSNAQVLDKWLKGVKTGSSTNYNQISSNCTNFSELKVNRTPDLPGLVHVKLNRPSYVNALSLSLWSEIDAFFDAVEKDSSVQCVILSGEGRGFSSGMDLKVFIDLRKKIDEENCQGRKREQLTCLIERLQSITSAPERCRVPVIASIHGSCIGAGLDLVAACDLRYSDMSAIFSIKEVDLAIIADLGALQRLPKLIGEQRTKELAYTGRNFSGQEAEKIGLVSTCFENTDEMTKEVYRIAKSVCGKSELVIRGIKQSIQYARDHNTQDSLQQVRMHNAAVLINEELEAIMSTSNSRSKSK</sequence>